<evidence type="ECO:0000256" key="1">
    <source>
        <dbReference type="ARBA" id="ARBA00010702"/>
    </source>
</evidence>
<evidence type="ECO:0000256" key="2">
    <source>
        <dbReference type="ARBA" id="ARBA00022801"/>
    </source>
</evidence>
<dbReference type="STRING" id="446469.Sked_15150"/>
<proteinExistence type="inferred from homology"/>
<dbReference type="Proteomes" id="UP000000322">
    <property type="component" value="Chromosome"/>
</dbReference>
<protein>
    <submittedName>
        <fullName evidence="5">ADP-ribosylglycohydrolase</fullName>
    </submittedName>
</protein>
<reference evidence="5 6" key="1">
    <citation type="journal article" date="2009" name="Stand. Genomic Sci.">
        <title>Complete genome sequence of Sanguibacter keddieii type strain (ST-74).</title>
        <authorList>
            <person name="Ivanova N."/>
            <person name="Sikorski J."/>
            <person name="Sims D."/>
            <person name="Brettin T."/>
            <person name="Detter J.C."/>
            <person name="Han C."/>
            <person name="Lapidus A."/>
            <person name="Copeland A."/>
            <person name="Glavina Del Rio T."/>
            <person name="Nolan M."/>
            <person name="Chen F."/>
            <person name="Lucas S."/>
            <person name="Tice H."/>
            <person name="Cheng J.F."/>
            <person name="Bruce D."/>
            <person name="Goodwin L."/>
            <person name="Pitluck S."/>
            <person name="Pati A."/>
            <person name="Mavromatis K."/>
            <person name="Chen A."/>
            <person name="Palaniappan K."/>
            <person name="D'haeseleer P."/>
            <person name="Chain P."/>
            <person name="Bristow J."/>
            <person name="Eisen J.A."/>
            <person name="Markowitz V."/>
            <person name="Hugenholtz P."/>
            <person name="Goker M."/>
            <person name="Pukall R."/>
            <person name="Klenk H.P."/>
            <person name="Kyrpides N.C."/>
        </authorList>
    </citation>
    <scope>NUCLEOTIDE SEQUENCE [LARGE SCALE GENOMIC DNA]</scope>
    <source>
        <strain evidence="6">ATCC 51767 / DSM 10542 / NCFB 3025 / ST-74</strain>
    </source>
</reference>
<dbReference type="InterPro" id="IPR005502">
    <property type="entry name" value="Ribosyl_crysJ1"/>
</dbReference>
<feature type="binding site" evidence="3">
    <location>
        <position position="82"/>
    </location>
    <ligand>
        <name>Mg(2+)</name>
        <dbReference type="ChEBI" id="CHEBI:18420"/>
        <label>1</label>
    </ligand>
</feature>
<feature type="binding site" evidence="3">
    <location>
        <position position="302"/>
    </location>
    <ligand>
        <name>Mg(2+)</name>
        <dbReference type="ChEBI" id="CHEBI:18420"/>
        <label>2</label>
    </ligand>
</feature>
<feature type="binding site" evidence="3">
    <location>
        <position position="300"/>
    </location>
    <ligand>
        <name>Mg(2+)</name>
        <dbReference type="ChEBI" id="CHEBI:18420"/>
        <label>1</label>
    </ligand>
</feature>
<comment type="similarity">
    <text evidence="1">Belongs to the ADP-ribosylglycohydrolase family.</text>
</comment>
<organism evidence="5 6">
    <name type="scientific">Sanguibacter keddieii (strain ATCC 51767 / DSM 10542 / NCFB 3025 / ST-74)</name>
    <dbReference type="NCBI Taxonomy" id="446469"/>
    <lineage>
        <taxon>Bacteria</taxon>
        <taxon>Bacillati</taxon>
        <taxon>Actinomycetota</taxon>
        <taxon>Actinomycetes</taxon>
        <taxon>Micrococcales</taxon>
        <taxon>Sanguibacteraceae</taxon>
        <taxon>Sanguibacter</taxon>
    </lineage>
</organism>
<keyword evidence="3" id="KW-0479">Metal-binding</keyword>
<dbReference type="KEGG" id="ske:Sked_15150"/>
<dbReference type="GO" id="GO:0046872">
    <property type="term" value="F:metal ion binding"/>
    <property type="evidence" value="ECO:0007669"/>
    <property type="project" value="UniProtKB-KW"/>
</dbReference>
<dbReference type="AlphaFoldDB" id="D1BFT9"/>
<dbReference type="eggNOG" id="COG1397">
    <property type="taxonomic scope" value="Bacteria"/>
</dbReference>
<keyword evidence="3" id="KW-0460">Magnesium</keyword>
<dbReference type="RefSeq" id="WP_012866519.1">
    <property type="nucleotide sequence ID" value="NC_013521.1"/>
</dbReference>
<dbReference type="PANTHER" id="PTHR16222:SF24">
    <property type="entry name" value="ADP-RIBOSYLHYDROLASE ARH3"/>
    <property type="match status" value="1"/>
</dbReference>
<dbReference type="Pfam" id="PF03747">
    <property type="entry name" value="ADP_ribosyl_GH"/>
    <property type="match status" value="1"/>
</dbReference>
<dbReference type="Gene3D" id="1.10.4080.10">
    <property type="entry name" value="ADP-ribosylation/Crystallin J1"/>
    <property type="match status" value="1"/>
</dbReference>
<dbReference type="SUPFAM" id="SSF101478">
    <property type="entry name" value="ADP-ribosylglycohydrolase"/>
    <property type="match status" value="1"/>
</dbReference>
<dbReference type="HOGENOM" id="CLU_024566_3_0_11"/>
<feature type="binding site" evidence="3">
    <location>
        <position position="84"/>
    </location>
    <ligand>
        <name>Mg(2+)</name>
        <dbReference type="ChEBI" id="CHEBI:18420"/>
        <label>1</label>
    </ligand>
</feature>
<name>D1BFT9_SANKS</name>
<feature type="binding site" evidence="3">
    <location>
        <position position="303"/>
    </location>
    <ligand>
        <name>Mg(2+)</name>
        <dbReference type="ChEBI" id="CHEBI:18420"/>
        <label>1</label>
    </ligand>
</feature>
<dbReference type="InterPro" id="IPR050792">
    <property type="entry name" value="ADP-ribosylglycohydrolase"/>
</dbReference>
<dbReference type="PANTHER" id="PTHR16222">
    <property type="entry name" value="ADP-RIBOSYLGLYCOHYDROLASE"/>
    <property type="match status" value="1"/>
</dbReference>
<gene>
    <name evidence="5" type="ordered locus">Sked_15150</name>
</gene>
<feature type="region of interest" description="Disordered" evidence="4">
    <location>
        <begin position="1"/>
        <end position="25"/>
    </location>
</feature>
<keyword evidence="2" id="KW-0378">Hydrolase</keyword>
<evidence type="ECO:0000256" key="4">
    <source>
        <dbReference type="SAM" id="MobiDB-lite"/>
    </source>
</evidence>
<dbReference type="EMBL" id="CP001819">
    <property type="protein sequence ID" value="ACZ21450.1"/>
    <property type="molecule type" value="Genomic_DNA"/>
</dbReference>
<dbReference type="GO" id="GO:0016787">
    <property type="term" value="F:hydrolase activity"/>
    <property type="evidence" value="ECO:0007669"/>
    <property type="project" value="UniProtKB-KW"/>
</dbReference>
<feature type="compositionally biased region" description="Low complexity" evidence="4">
    <location>
        <begin position="1"/>
        <end position="19"/>
    </location>
</feature>
<sequence length="355" mass="35744">MSTPTTPTASAGAAASTSTEPHPALDRAHGALLGLALGDALGMPTQSLSREAVRERYGRITGFVDAAPDQPIAPGMPAGSVTDDTEQAVLVAELLLVGEGSIDPDDFAAALVDWEQTMILRGSRDLLGPSTKAAITALQNGASTAEAGRYGTTNGAAMRVTPVGIATPPGALLLPAVVESSQVTHATGLGISGAAAIAAGVSAGVDGADVGAALDAAVAAARAGAREGGWVAGASVAERYLALLPLARALDDDAFADFLYDVVGTSVQSQESVVSALLLVDRYRHTPVEGLCVAASLGGDTDTVAAVAGALLGACHGARAFPDAEVATLERVNHLSLRTLAERLLALRERTRSRT</sequence>
<comment type="cofactor">
    <cofactor evidence="3">
        <name>Mg(2+)</name>
        <dbReference type="ChEBI" id="CHEBI:18420"/>
    </cofactor>
    <text evidence="3">Binds 2 magnesium ions per subunit.</text>
</comment>
<keyword evidence="6" id="KW-1185">Reference proteome</keyword>
<evidence type="ECO:0000256" key="3">
    <source>
        <dbReference type="PIRSR" id="PIRSR605502-1"/>
    </source>
</evidence>
<dbReference type="InterPro" id="IPR036705">
    <property type="entry name" value="Ribosyl_crysJ1_sf"/>
</dbReference>
<evidence type="ECO:0000313" key="6">
    <source>
        <dbReference type="Proteomes" id="UP000000322"/>
    </source>
</evidence>
<feature type="binding site" evidence="3">
    <location>
        <position position="83"/>
    </location>
    <ligand>
        <name>Mg(2+)</name>
        <dbReference type="ChEBI" id="CHEBI:18420"/>
        <label>1</label>
    </ligand>
</feature>
<evidence type="ECO:0000313" key="5">
    <source>
        <dbReference type="EMBL" id="ACZ21450.1"/>
    </source>
</evidence>
<accession>D1BFT9</accession>